<dbReference type="InterPro" id="IPR003594">
    <property type="entry name" value="HATPase_dom"/>
</dbReference>
<dbReference type="Proteomes" id="UP000179636">
    <property type="component" value="Unassembled WGS sequence"/>
</dbReference>
<evidence type="ECO:0000256" key="6">
    <source>
        <dbReference type="ARBA" id="ARBA00022777"/>
    </source>
</evidence>
<dbReference type="Gene3D" id="3.30.565.10">
    <property type="entry name" value="Histidine kinase-like ATPase, C-terminal domain"/>
    <property type="match status" value="1"/>
</dbReference>
<dbReference type="InterPro" id="IPR029016">
    <property type="entry name" value="GAF-like_dom_sf"/>
</dbReference>
<keyword evidence="11" id="KW-1185">Reference proteome</keyword>
<gene>
    <name evidence="10" type="ORF">BKG61_07460</name>
</gene>
<evidence type="ECO:0000256" key="1">
    <source>
        <dbReference type="ARBA" id="ARBA00000085"/>
    </source>
</evidence>
<dbReference type="GO" id="GO:0005524">
    <property type="term" value="F:ATP binding"/>
    <property type="evidence" value="ECO:0007669"/>
    <property type="project" value="UniProtKB-KW"/>
</dbReference>
<dbReference type="PROSITE" id="PS50109">
    <property type="entry name" value="HIS_KIN"/>
    <property type="match status" value="1"/>
</dbReference>
<evidence type="ECO:0000313" key="10">
    <source>
        <dbReference type="EMBL" id="OHU05701.1"/>
    </source>
</evidence>
<evidence type="ECO:0000256" key="5">
    <source>
        <dbReference type="ARBA" id="ARBA00022741"/>
    </source>
</evidence>
<comment type="caution">
    <text evidence="10">The sequence shown here is derived from an EMBL/GenBank/DDBJ whole genome shotgun (WGS) entry which is preliminary data.</text>
</comment>
<sequence>MTAEKSGRELGPIDLTADRELALLRELIRAASSGPGVEPLAAAAAGMITEATATDVCFVHVLDDSDRALTLAGATPPFDAEIGKIRLPLGQGISGWVASHRQPVVISHDKESDPRYKPFESLRGRDFTSMVSVPMETGPGGLVGVLNVHTVERREFTPRDVELLLVIGRLIAGALHQARLHRQLVARERAHENFVEQVIQAQEIERRRLAGDIHDGISQRLVTLSYRLDAAARAVEPQAVAEQLAAARELVALTLQEARAAISGLRPPVLDDLGLSGGLASLARSIPRIPIEVDLAETRVPDHIELALYRIAQECLQNVVKHADADRARLTFAVDDGVARLEIVDDGKGFDTFEHPLGSDEMGGYGLLSMAERAEIVGGRLHIRSRPGAGTTVTATIPLPSVTQ</sequence>
<dbReference type="GO" id="GO:0046983">
    <property type="term" value="F:protein dimerization activity"/>
    <property type="evidence" value="ECO:0007669"/>
    <property type="project" value="InterPro"/>
</dbReference>
<dbReference type="STRING" id="1908205.BKG60_26495"/>
<protein>
    <recommendedName>
        <fullName evidence="2">histidine kinase</fullName>
        <ecNumber evidence="2">2.7.13.3</ecNumber>
    </recommendedName>
</protein>
<keyword evidence="4" id="KW-0808">Transferase</keyword>
<dbReference type="OrthoDB" id="144293at2"/>
<dbReference type="InterPro" id="IPR050482">
    <property type="entry name" value="Sensor_HK_TwoCompSys"/>
</dbReference>
<organism evidence="10 11">
    <name type="scientific">Mycobacterium syngnathidarum</name>
    <dbReference type="NCBI Taxonomy" id="1908205"/>
    <lineage>
        <taxon>Bacteria</taxon>
        <taxon>Bacillati</taxon>
        <taxon>Actinomycetota</taxon>
        <taxon>Actinomycetes</taxon>
        <taxon>Mycobacteriales</taxon>
        <taxon>Mycobacteriaceae</taxon>
        <taxon>Mycobacterium</taxon>
    </lineage>
</organism>
<evidence type="ECO:0000259" key="9">
    <source>
        <dbReference type="PROSITE" id="PS50109"/>
    </source>
</evidence>
<accession>A0A1S1KN42</accession>
<evidence type="ECO:0000256" key="3">
    <source>
        <dbReference type="ARBA" id="ARBA00022553"/>
    </source>
</evidence>
<dbReference type="InterPro" id="IPR036890">
    <property type="entry name" value="HATPase_C_sf"/>
</dbReference>
<dbReference type="InterPro" id="IPR003018">
    <property type="entry name" value="GAF"/>
</dbReference>
<accession>A0A1Q9W3D3</accession>
<evidence type="ECO:0000256" key="7">
    <source>
        <dbReference type="ARBA" id="ARBA00022840"/>
    </source>
</evidence>
<dbReference type="Gene3D" id="3.30.450.40">
    <property type="match status" value="1"/>
</dbReference>
<dbReference type="Gene3D" id="1.20.5.1930">
    <property type="match status" value="1"/>
</dbReference>
<name>A0A1Q9W3D3_9MYCO</name>
<dbReference type="SMART" id="SM00387">
    <property type="entry name" value="HATPase_c"/>
    <property type="match status" value="1"/>
</dbReference>
<dbReference type="SUPFAM" id="SSF55781">
    <property type="entry name" value="GAF domain-like"/>
    <property type="match status" value="1"/>
</dbReference>
<dbReference type="RefSeq" id="WP_070186096.1">
    <property type="nucleotide sequence ID" value="NZ_MLCL01000089.1"/>
</dbReference>
<dbReference type="SUPFAM" id="SSF55874">
    <property type="entry name" value="ATPase domain of HSP90 chaperone/DNA topoisomerase II/histidine kinase"/>
    <property type="match status" value="1"/>
</dbReference>
<evidence type="ECO:0000256" key="2">
    <source>
        <dbReference type="ARBA" id="ARBA00012438"/>
    </source>
</evidence>
<dbReference type="CDD" id="cd16917">
    <property type="entry name" value="HATPase_UhpB-NarQ-NarX-like"/>
    <property type="match status" value="1"/>
</dbReference>
<dbReference type="Pfam" id="PF13185">
    <property type="entry name" value="GAF_2"/>
    <property type="match status" value="1"/>
</dbReference>
<dbReference type="Pfam" id="PF02518">
    <property type="entry name" value="HATPase_c"/>
    <property type="match status" value="1"/>
</dbReference>
<keyword evidence="7" id="KW-0067">ATP-binding</keyword>
<evidence type="ECO:0000256" key="8">
    <source>
        <dbReference type="ARBA" id="ARBA00023012"/>
    </source>
</evidence>
<evidence type="ECO:0000313" key="11">
    <source>
        <dbReference type="Proteomes" id="UP000179636"/>
    </source>
</evidence>
<dbReference type="GO" id="GO:0000155">
    <property type="term" value="F:phosphorelay sensor kinase activity"/>
    <property type="evidence" value="ECO:0007669"/>
    <property type="project" value="InterPro"/>
</dbReference>
<dbReference type="InterPro" id="IPR011712">
    <property type="entry name" value="Sig_transdc_His_kin_sub3_dim/P"/>
</dbReference>
<dbReference type="SMART" id="SM00065">
    <property type="entry name" value="GAF"/>
    <property type="match status" value="1"/>
</dbReference>
<dbReference type="Pfam" id="PF07730">
    <property type="entry name" value="HisKA_3"/>
    <property type="match status" value="1"/>
</dbReference>
<dbReference type="InterPro" id="IPR005467">
    <property type="entry name" value="His_kinase_dom"/>
</dbReference>
<dbReference type="AlphaFoldDB" id="A0A1Q9W3D3"/>
<keyword evidence="6" id="KW-0418">Kinase</keyword>
<dbReference type="PANTHER" id="PTHR24421:SF10">
    <property type="entry name" value="NITRATE_NITRITE SENSOR PROTEIN NARQ"/>
    <property type="match status" value="1"/>
</dbReference>
<keyword evidence="3" id="KW-0597">Phosphoprotein</keyword>
<dbReference type="EC" id="2.7.13.3" evidence="2"/>
<comment type="catalytic activity">
    <reaction evidence="1">
        <text>ATP + protein L-histidine = ADP + protein N-phospho-L-histidine.</text>
        <dbReference type="EC" id="2.7.13.3"/>
    </reaction>
</comment>
<proteinExistence type="predicted"/>
<keyword evidence="8" id="KW-0902">Two-component regulatory system</keyword>
<feature type="domain" description="Histidine kinase" evidence="9">
    <location>
        <begin position="308"/>
        <end position="401"/>
    </location>
</feature>
<dbReference type="EMBL" id="MLHV01000005">
    <property type="protein sequence ID" value="OHU05701.1"/>
    <property type="molecule type" value="Genomic_DNA"/>
</dbReference>
<keyword evidence="5" id="KW-0547">Nucleotide-binding</keyword>
<dbReference type="GO" id="GO:0016020">
    <property type="term" value="C:membrane"/>
    <property type="evidence" value="ECO:0007669"/>
    <property type="project" value="InterPro"/>
</dbReference>
<dbReference type="PANTHER" id="PTHR24421">
    <property type="entry name" value="NITRATE/NITRITE SENSOR PROTEIN NARX-RELATED"/>
    <property type="match status" value="1"/>
</dbReference>
<reference evidence="10 11" key="1">
    <citation type="submission" date="2016-10" db="EMBL/GenBank/DDBJ databases">
        <title>Evaluation of Human, Animal and Environmental Mycobacterium chelonae Isolates by Core Genome Phylogenomic Analysis, Targeted Gene Comparison, and Anti-microbial Susceptibility Patterns: A Tale of Mistaken Identities.</title>
        <authorList>
            <person name="Fogelson S.B."/>
            <person name="Camus A.C."/>
            <person name="Lorenz W."/>
            <person name="Vasireddy R."/>
            <person name="Vasireddy S."/>
            <person name="Smith T."/>
            <person name="Brown-Elliott B.A."/>
            <person name="Wallace R.J.Jr."/>
            <person name="Hasan N.A."/>
            <person name="Reischl U."/>
            <person name="Sanchez S."/>
        </authorList>
    </citation>
    <scope>NUCLEOTIDE SEQUENCE [LARGE SCALE GENOMIC DNA]</scope>
    <source>
        <strain evidence="10 11">24999</strain>
    </source>
</reference>
<evidence type="ECO:0000256" key="4">
    <source>
        <dbReference type="ARBA" id="ARBA00022679"/>
    </source>
</evidence>